<dbReference type="GeneID" id="85354844"/>
<dbReference type="PROSITE" id="PS50089">
    <property type="entry name" value="ZF_RING_2"/>
    <property type="match status" value="1"/>
</dbReference>
<dbReference type="GO" id="GO:0140082">
    <property type="term" value="F:SUMO-ubiquitin ligase activity"/>
    <property type="evidence" value="ECO:0007669"/>
    <property type="project" value="TreeGrafter"/>
</dbReference>
<dbReference type="SUPFAM" id="SSF57850">
    <property type="entry name" value="RING/U-box"/>
    <property type="match status" value="1"/>
</dbReference>
<dbReference type="GO" id="GO:0008270">
    <property type="term" value="F:zinc ion binding"/>
    <property type="evidence" value="ECO:0007669"/>
    <property type="project" value="UniProtKB-KW"/>
</dbReference>
<dbReference type="SMART" id="SM00184">
    <property type="entry name" value="RING"/>
    <property type="match status" value="1"/>
</dbReference>
<evidence type="ECO:0000313" key="8">
    <source>
        <dbReference type="Proteomes" id="UP001175211"/>
    </source>
</evidence>
<dbReference type="RefSeq" id="XP_060337448.1">
    <property type="nucleotide sequence ID" value="XM_060471296.1"/>
</dbReference>
<evidence type="ECO:0000256" key="1">
    <source>
        <dbReference type="ARBA" id="ARBA00022723"/>
    </source>
</evidence>
<dbReference type="Pfam" id="PF13639">
    <property type="entry name" value="zf-RING_2"/>
    <property type="match status" value="1"/>
</dbReference>
<keyword evidence="2 4" id="KW-0863">Zinc-finger</keyword>
<name>A0AA39T608_ARMTA</name>
<dbReference type="GO" id="GO:0033768">
    <property type="term" value="C:SUMO-targeted ubiquitin ligase complex"/>
    <property type="evidence" value="ECO:0007669"/>
    <property type="project" value="TreeGrafter"/>
</dbReference>
<dbReference type="GO" id="GO:0006511">
    <property type="term" value="P:ubiquitin-dependent protein catabolic process"/>
    <property type="evidence" value="ECO:0007669"/>
    <property type="project" value="TreeGrafter"/>
</dbReference>
<dbReference type="InterPro" id="IPR049627">
    <property type="entry name" value="SLX8"/>
</dbReference>
<evidence type="ECO:0000256" key="3">
    <source>
        <dbReference type="ARBA" id="ARBA00022833"/>
    </source>
</evidence>
<evidence type="ECO:0000259" key="6">
    <source>
        <dbReference type="PROSITE" id="PS50089"/>
    </source>
</evidence>
<dbReference type="Proteomes" id="UP001175211">
    <property type="component" value="Unassembled WGS sequence"/>
</dbReference>
<proteinExistence type="predicted"/>
<dbReference type="InterPro" id="IPR017907">
    <property type="entry name" value="Znf_RING_CS"/>
</dbReference>
<dbReference type="EMBL" id="JAUEPS010000003">
    <property type="protein sequence ID" value="KAK0466856.1"/>
    <property type="molecule type" value="Genomic_DNA"/>
</dbReference>
<dbReference type="InterPro" id="IPR013083">
    <property type="entry name" value="Znf_RING/FYVE/PHD"/>
</dbReference>
<dbReference type="PANTHER" id="PTHR47094:SF1">
    <property type="entry name" value="RING-TYPE E3 UBIQUITIN TRANSFERASE"/>
    <property type="match status" value="1"/>
</dbReference>
<keyword evidence="3" id="KW-0862">Zinc</keyword>
<reference evidence="7" key="1">
    <citation type="submission" date="2023-06" db="EMBL/GenBank/DDBJ databases">
        <authorList>
            <consortium name="Lawrence Berkeley National Laboratory"/>
            <person name="Ahrendt S."/>
            <person name="Sahu N."/>
            <person name="Indic B."/>
            <person name="Wong-Bajracharya J."/>
            <person name="Merenyi Z."/>
            <person name="Ke H.-M."/>
            <person name="Monk M."/>
            <person name="Kocsube S."/>
            <person name="Drula E."/>
            <person name="Lipzen A."/>
            <person name="Balint B."/>
            <person name="Henrissat B."/>
            <person name="Andreopoulos B."/>
            <person name="Martin F.M."/>
            <person name="Harder C.B."/>
            <person name="Rigling D."/>
            <person name="Ford K.L."/>
            <person name="Foster G.D."/>
            <person name="Pangilinan J."/>
            <person name="Papanicolaou A."/>
            <person name="Barry K."/>
            <person name="LaButti K."/>
            <person name="Viragh M."/>
            <person name="Koriabine M."/>
            <person name="Yan M."/>
            <person name="Riley R."/>
            <person name="Champramary S."/>
            <person name="Plett K.L."/>
            <person name="Tsai I.J."/>
            <person name="Slot J."/>
            <person name="Sipos G."/>
            <person name="Plett J."/>
            <person name="Nagy L.G."/>
            <person name="Grigoriev I.V."/>
        </authorList>
    </citation>
    <scope>NUCLEOTIDE SEQUENCE</scope>
    <source>
        <strain evidence="7">CCBAS 213</strain>
    </source>
</reference>
<dbReference type="GO" id="GO:0061630">
    <property type="term" value="F:ubiquitin protein ligase activity"/>
    <property type="evidence" value="ECO:0007669"/>
    <property type="project" value="InterPro"/>
</dbReference>
<keyword evidence="8" id="KW-1185">Reference proteome</keyword>
<evidence type="ECO:0000256" key="4">
    <source>
        <dbReference type="PROSITE-ProRule" id="PRU00175"/>
    </source>
</evidence>
<dbReference type="PANTHER" id="PTHR47094">
    <property type="entry name" value="ELFLESS, ISOFORM B"/>
    <property type="match status" value="1"/>
</dbReference>
<sequence length="222" mass="25546">MAHSCAICLSPYDSLVSTPCGHIFCQACISEYILVRSNGFSSSCPTCRENFPIATPELEHLPRSFHRFIFPGIRRVFLDTSPDPEIDNLKQELKTAKDRIILEQQHLEEQSKVYSLALSQLSDQLEAEKKQGEEFRVAFAEMTYHKDKYIKLRKAFDDILSHVTSGVKRRRSDSTGNLDDNRHSDRRSLRSRMTKNLAQTEEYQRSTVTASTASRRRQSIRT</sequence>
<dbReference type="PROSITE" id="PS00518">
    <property type="entry name" value="ZF_RING_1"/>
    <property type="match status" value="1"/>
</dbReference>
<dbReference type="GO" id="GO:0032183">
    <property type="term" value="F:SUMO binding"/>
    <property type="evidence" value="ECO:0007669"/>
    <property type="project" value="TreeGrafter"/>
</dbReference>
<evidence type="ECO:0000256" key="5">
    <source>
        <dbReference type="SAM" id="MobiDB-lite"/>
    </source>
</evidence>
<gene>
    <name evidence="7" type="ORF">EV420DRAFT_1505787</name>
</gene>
<protein>
    <recommendedName>
        <fullName evidence="6">RING-type domain-containing protein</fullName>
    </recommendedName>
</protein>
<dbReference type="Gene3D" id="3.30.40.10">
    <property type="entry name" value="Zinc/RING finger domain, C3HC4 (zinc finger)"/>
    <property type="match status" value="1"/>
</dbReference>
<accession>A0AA39T608</accession>
<comment type="caution">
    <text evidence="7">The sequence shown here is derived from an EMBL/GenBank/DDBJ whole genome shotgun (WGS) entry which is preliminary data.</text>
</comment>
<dbReference type="AlphaFoldDB" id="A0AA39T608"/>
<feature type="region of interest" description="Disordered" evidence="5">
    <location>
        <begin position="166"/>
        <end position="222"/>
    </location>
</feature>
<organism evidence="7 8">
    <name type="scientific">Armillaria tabescens</name>
    <name type="common">Ringless honey mushroom</name>
    <name type="synonym">Agaricus tabescens</name>
    <dbReference type="NCBI Taxonomy" id="1929756"/>
    <lineage>
        <taxon>Eukaryota</taxon>
        <taxon>Fungi</taxon>
        <taxon>Dikarya</taxon>
        <taxon>Basidiomycota</taxon>
        <taxon>Agaricomycotina</taxon>
        <taxon>Agaricomycetes</taxon>
        <taxon>Agaricomycetidae</taxon>
        <taxon>Agaricales</taxon>
        <taxon>Marasmiineae</taxon>
        <taxon>Physalacriaceae</taxon>
        <taxon>Desarmillaria</taxon>
    </lineage>
</organism>
<evidence type="ECO:0000313" key="7">
    <source>
        <dbReference type="EMBL" id="KAK0466856.1"/>
    </source>
</evidence>
<keyword evidence="1" id="KW-0479">Metal-binding</keyword>
<dbReference type="InterPro" id="IPR001841">
    <property type="entry name" value="Znf_RING"/>
</dbReference>
<feature type="compositionally biased region" description="Polar residues" evidence="5">
    <location>
        <begin position="194"/>
        <end position="213"/>
    </location>
</feature>
<feature type="domain" description="RING-type" evidence="6">
    <location>
        <begin position="5"/>
        <end position="48"/>
    </location>
</feature>
<evidence type="ECO:0000256" key="2">
    <source>
        <dbReference type="ARBA" id="ARBA00022771"/>
    </source>
</evidence>
<feature type="compositionally biased region" description="Basic and acidic residues" evidence="5">
    <location>
        <begin position="179"/>
        <end position="188"/>
    </location>
</feature>